<dbReference type="Proteomes" id="UP000095149">
    <property type="component" value="Unassembled WGS sequence"/>
</dbReference>
<evidence type="ECO:0000313" key="4">
    <source>
        <dbReference type="Proteomes" id="UP000095149"/>
    </source>
</evidence>
<keyword evidence="1" id="KW-0175">Coiled coil</keyword>
<dbReference type="AlphaFoldDB" id="A0A1E3K499"/>
<sequence length="206" mass="23260">MSSTRNTAGNSNSNNTLPKVQLVATPLEDRDPTTSSKPSDLTPAQSDAVFPGYEPVTRHEMKEEINHLRTMVAHLDEECRNVQRDGKVRGWGNTHACKMINHFEDDFDDFADFDDFGSDSDDAPDDDDDFEYEYRELRADLQDLRKQVKAREQDLAKLVGQKKGKKGPVDVDSVYVTDDEDGDDEDGDDDEEEAEPSGRAEKKRKT</sequence>
<evidence type="ECO:0000256" key="1">
    <source>
        <dbReference type="SAM" id="Coils"/>
    </source>
</evidence>
<feature type="coiled-coil region" evidence="1">
    <location>
        <begin position="58"/>
        <end position="85"/>
    </location>
</feature>
<evidence type="ECO:0000313" key="3">
    <source>
        <dbReference type="EMBL" id="ODO07052.1"/>
    </source>
</evidence>
<gene>
    <name evidence="3" type="ORF">I350_04420</name>
</gene>
<name>A0A1E3K499_9TREE</name>
<accession>A0A1E3K499</accession>
<protein>
    <submittedName>
        <fullName evidence="3">Uncharacterized protein</fullName>
    </submittedName>
</protein>
<comment type="caution">
    <text evidence="3">The sequence shown here is derived from an EMBL/GenBank/DDBJ whole genome shotgun (WGS) entry which is preliminary data.</text>
</comment>
<dbReference type="OrthoDB" id="10439117at2759"/>
<feature type="region of interest" description="Disordered" evidence="2">
    <location>
        <begin position="1"/>
        <end position="51"/>
    </location>
</feature>
<dbReference type="EMBL" id="MEKH01000006">
    <property type="protein sequence ID" value="ODO07052.1"/>
    <property type="molecule type" value="Genomic_DNA"/>
</dbReference>
<proteinExistence type="predicted"/>
<reference evidence="3 4" key="1">
    <citation type="submission" date="2016-06" db="EMBL/GenBank/DDBJ databases">
        <title>Evolution of pathogenesis and genome organization in the Tremellales.</title>
        <authorList>
            <person name="Cuomo C."/>
            <person name="Litvintseva A."/>
            <person name="Heitman J."/>
            <person name="Chen Y."/>
            <person name="Sun S."/>
            <person name="Springer D."/>
            <person name="Dromer F."/>
            <person name="Young S."/>
            <person name="Zeng Q."/>
            <person name="Chapman S."/>
            <person name="Gujja S."/>
            <person name="Saif S."/>
            <person name="Birren B."/>
        </authorList>
    </citation>
    <scope>NUCLEOTIDE SEQUENCE [LARGE SCALE GENOMIC DNA]</scope>
    <source>
        <strain evidence="3 4">CBS 6273</strain>
    </source>
</reference>
<feature type="region of interest" description="Disordered" evidence="2">
    <location>
        <begin position="156"/>
        <end position="206"/>
    </location>
</feature>
<feature type="compositionally biased region" description="Acidic residues" evidence="2">
    <location>
        <begin position="177"/>
        <end position="195"/>
    </location>
</feature>
<feature type="compositionally biased region" description="Polar residues" evidence="2">
    <location>
        <begin position="1"/>
        <end position="18"/>
    </location>
</feature>
<feature type="compositionally biased region" description="Polar residues" evidence="2">
    <location>
        <begin position="33"/>
        <end position="45"/>
    </location>
</feature>
<evidence type="ECO:0000256" key="2">
    <source>
        <dbReference type="SAM" id="MobiDB-lite"/>
    </source>
</evidence>
<organism evidence="3 4">
    <name type="scientific">Cryptococcus amylolentus CBS 6273</name>
    <dbReference type="NCBI Taxonomy" id="1296118"/>
    <lineage>
        <taxon>Eukaryota</taxon>
        <taxon>Fungi</taxon>
        <taxon>Dikarya</taxon>
        <taxon>Basidiomycota</taxon>
        <taxon>Agaricomycotina</taxon>
        <taxon>Tremellomycetes</taxon>
        <taxon>Tremellales</taxon>
        <taxon>Cryptococcaceae</taxon>
        <taxon>Cryptococcus</taxon>
    </lineage>
</organism>